<dbReference type="PANTHER" id="PTHR22754:SF32">
    <property type="entry name" value="DISCO-INTERACTING PROTEIN 2"/>
    <property type="match status" value="1"/>
</dbReference>
<dbReference type="PANTHER" id="PTHR22754">
    <property type="entry name" value="DISCO-INTERACTING PROTEIN 2 DIP2 -RELATED"/>
    <property type="match status" value="1"/>
</dbReference>
<name>A0A310SSY2_9HYME</name>
<feature type="compositionally biased region" description="Basic and acidic residues" evidence="2">
    <location>
        <begin position="108"/>
        <end position="120"/>
    </location>
</feature>
<feature type="compositionally biased region" description="Low complexity" evidence="2">
    <location>
        <begin position="896"/>
        <end position="906"/>
    </location>
</feature>
<sequence length="2448" mass="268955">MRPLSFENLRRLVGRKKDRNEPSFKRSESFKRISIRKSYLDRGKRRNKLQKNLEPTVAPAIDSNLNEKKPIEKQMVIKEQKAKKLQDDTLSRESISYDEWLQGVSSSSREKLDEVHREQQQNKQNKQHALGKNNIYKFQKQNDADHVAEDLKVLELDASPVLPSKPFRVSGETIQEKNSQQQDILQVQEPSVEGPPSVSINLGRIWRDAVPMPFPSSSGPSAHHSLDSALKERKPQPTVARTVSAPEKSIAGKDVSSAFGFSLRIAKLADFRAGGTRNGFFNRRSNKPSPSVSAEGYFKRTNASRRSSSRRRGRRTSQRTKKPQVQSQPVRSNSPVWFVPPERRRSRRQRRVWREIRYFPETEIPMIERVDDCSSNLSDDQFDDLKLLLSGDFNDRREGGLNSLVSSSLGSFSATSSSSSACRGPKISDFNEDKLFSEELRTSGVLARRTTWRPMTSNYFASNQFLSFLSKGSSNLIGKEKTRTDSSMYYRCLSSTDSETEDEPNHLGLERRKSSHAMHRQQHLKRQRSGLRRRPLRRKSQLRKASGQPVFLVRKCSSLRKRPKVLVQKSTLPSRRSFADTSIMINRWLLAGTVDENKQVRAINRGNEKPETSRFDWFGSPIGINDIDRSRQGVCTGDSCRISRSQTRSLRLSPFRLVWRILLRNPDVAGPYNLIPGLSRMRVEDGSETGNTGRFTYFGASTLRRQLNQFQTIASFLLLGAVVSARVIVRGLFVSVIEVPRSTPTANLVEFLRRFETGIPGIAGEVFAIKIGREPGSIGRSMFSSEIPRSQAKWKEQRYCIVVEDKSAKHVGLVVSCTEESRCIPSVFESCWSSGYVEVVPRLNRVTAHLLFRHPCATAELRTIDKSEIVVAASEGGRLVPGGIASPPGSGGSTGNTGNSNSAAARRGNRRLTRNESRYHSEVRQEAVQQALAAMQGRPKPSLPMPSKRTSVMARSPDRERRDSGESSSDEDSVVTEESPGAGGPTDTLGPSSARQQARCIACLVPLRNNAREESLLVLLRVIHGGILGTGLSDTSSTGSARDTPPPPRPPARRPPGADITDIAEYTPHAYCNIQPPDVTHTSNTPAAQQSTRRPGADRVNRYHVVEDQNNTGTTGRWKVSAKIQQLLNTLKRPKRRPLPEFYEDDDIELEIAANPKDPNAPKPEGGSMTSAVGEPLSVAAGLPRSLEAAIQRYGSASYKAPVATVLDPNGKLCVTLTYGKLLSRSHKIAYTLLNKALSRGGDCCLKPGDRIALVYPNNDPISFMCAFYGCLQAGIVPVPIEVPLTRRDAGSQQIGFLLGSCGIQVALTSEACLKGLPKTAAGEVVAFKGWPKLHWFVTEHLGKTPKDWLPPPRLTDDTPAYIEYTTDKDGSVMGVTVTRSAMLAHCRALTQACGYTEGENAVCVLDFKREVGLWHSTLTSVLNGMHVIFIPYALMKVNPASWMQMITKHRASVAVVKSRDLHWGLLATKDHKDISLSSLRLLLVADGANPWSLSSCDQFLSVFQSKGLRPDAVCPCASSSEALTVSVRRPGRAGVNATGRGVLSMSGLSYGVVRVDQENSLTSLTLQDCGQVMPGSIVVVIKMEGQPFICKTDEVGEICVHSSATGNQYWGLQGLTNNTFKVSPLQADGSPLGDVEYTRSGLLGFLGPGGLVFVCGSRDGLMTVTGRKHNADDIIATVLAVEPMKFIYRGRIAVFSVRVLRDERICVVAEQRPDCSEEESFQWMSRVLQAVDSIHAVGIYCLALVPPNYLPKTPLGGIHLSETKRRFLEGTLHPANVLLCPHTCVTNLPKPREVHSAGDSVADVGPASVMVGNIVQGNRLASAQGRDMGVLDEDSDNAKKYQFISEILRWRAVSTSDHVIFTSLNAKGAVATSLSCSQLHKKAERIGNLLLDRGRINTGDHVALIFPPGTDLICAFYGCLYVGAVPVTIRPPHPQNLQTTLPTVRMIVDVSKSVLVLTNQNILKLLKTKEANNVVDIKSWPTILDMDDMPKKKLPVMYRAPTAEMLAYLDFSVSTTGMLAGIKMSHAAVTSLCRAMKLACELYPSRHIALCLDPYSGLGFALWCLSSIYSGHHSILIPPSEVEANPALWLSAVSQSRVRDTFCSYGVMELCTKGLGSSVHALKARGVSLACVRTCVVVAEERPRIALTTSFSKLFSALGLSPRAVSTSFGCRVNTAICLQGASSPEPSTVYVDLRALRNDRVSLVERGSPHSLCLMESGKLLPGVKVIIANPETKGQCGDSHLGEIWVQSAHNASGYFTIYGDESDYADHFNARLVTGNTNEVYARTGYLGFLRRTESVQQSVISDIPGDTSAEADLVPGDSELHDAVFVVGALDEAILLRGMRYHPIDIENSVMRCHKKIAECAVFTWTNLLVVVVELDGSESEALDLVALVTSAVLEEHHLVVGVVVVVDPGVVPINSRGEKQRMHLRDGFLADQLDPIYVAYNM</sequence>
<reference evidence="5 6" key="1">
    <citation type="submission" date="2015-07" db="EMBL/GenBank/DDBJ databases">
        <title>The genome of Eufriesea mexicana.</title>
        <authorList>
            <person name="Pan H."/>
            <person name="Kapheim K."/>
        </authorList>
    </citation>
    <scope>NUCLEOTIDE SEQUENCE [LARGE SCALE GENOMIC DNA]</scope>
    <source>
        <strain evidence="5">0111107269</strain>
        <tissue evidence="5">Whole body</tissue>
    </source>
</reference>
<dbReference type="InterPro" id="IPR042099">
    <property type="entry name" value="ANL_N_sf"/>
</dbReference>
<dbReference type="Proteomes" id="UP000250275">
    <property type="component" value="Unassembled WGS sequence"/>
</dbReference>
<feature type="domain" description="AMP-dependent synthetase/ligase" evidence="3">
    <location>
        <begin position="1851"/>
        <end position="2259"/>
    </location>
</feature>
<feature type="compositionally biased region" description="Basic and acidic residues" evidence="2">
    <location>
        <begin position="503"/>
        <end position="512"/>
    </location>
</feature>
<dbReference type="InterPro" id="IPR025110">
    <property type="entry name" value="AMP-bd_C"/>
</dbReference>
<feature type="compositionally biased region" description="Basic residues" evidence="2">
    <location>
        <begin position="513"/>
        <end position="542"/>
    </location>
</feature>
<dbReference type="Pfam" id="PF00501">
    <property type="entry name" value="AMP-binding"/>
    <property type="match status" value="2"/>
</dbReference>
<feature type="compositionally biased region" description="Low complexity" evidence="2">
    <location>
        <begin position="1030"/>
        <end position="1040"/>
    </location>
</feature>
<evidence type="ECO:0000259" key="4">
    <source>
        <dbReference type="Pfam" id="PF23024"/>
    </source>
</evidence>
<keyword evidence="6" id="KW-1185">Reference proteome</keyword>
<feature type="domain" description="AMP-binding enzyme C-terminal" evidence="4">
    <location>
        <begin position="2337"/>
        <end position="2439"/>
    </location>
</feature>
<dbReference type="EMBL" id="KQ760514">
    <property type="protein sequence ID" value="OAD60030.1"/>
    <property type="molecule type" value="Genomic_DNA"/>
</dbReference>
<accession>A0A310SSY2</accession>
<feature type="compositionally biased region" description="Polar residues" evidence="2">
    <location>
        <begin position="323"/>
        <end position="335"/>
    </location>
</feature>
<dbReference type="InterPro" id="IPR045851">
    <property type="entry name" value="AMP-bd_C_sf"/>
</dbReference>
<protein>
    <submittedName>
        <fullName evidence="5">Disco-interacting protein 2</fullName>
    </submittedName>
</protein>
<evidence type="ECO:0000256" key="1">
    <source>
        <dbReference type="ARBA" id="ARBA00007735"/>
    </source>
</evidence>
<feature type="compositionally biased region" description="Basic residues" evidence="2">
    <location>
        <begin position="307"/>
        <end position="322"/>
    </location>
</feature>
<feature type="compositionally biased region" description="Polar residues" evidence="2">
    <location>
        <begin position="1080"/>
        <end position="1093"/>
    </location>
</feature>
<evidence type="ECO:0000313" key="5">
    <source>
        <dbReference type="EMBL" id="OAD60030.1"/>
    </source>
</evidence>
<dbReference type="CDD" id="cd05905">
    <property type="entry name" value="Dip2"/>
    <property type="match status" value="2"/>
</dbReference>
<evidence type="ECO:0000259" key="3">
    <source>
        <dbReference type="Pfam" id="PF00501"/>
    </source>
</evidence>
<dbReference type="Gene3D" id="3.30.300.30">
    <property type="match status" value="2"/>
</dbReference>
<dbReference type="FunFam" id="3.30.300.30:FF:000001">
    <property type="entry name" value="DIP2 disco-interacting protein 2 homolog C"/>
    <property type="match status" value="1"/>
</dbReference>
<gene>
    <name evidence="5" type="ORF">WN48_06192</name>
</gene>
<organism evidence="5 6">
    <name type="scientific">Eufriesea mexicana</name>
    <dbReference type="NCBI Taxonomy" id="516756"/>
    <lineage>
        <taxon>Eukaryota</taxon>
        <taxon>Metazoa</taxon>
        <taxon>Ecdysozoa</taxon>
        <taxon>Arthropoda</taxon>
        <taxon>Hexapoda</taxon>
        <taxon>Insecta</taxon>
        <taxon>Pterygota</taxon>
        <taxon>Neoptera</taxon>
        <taxon>Endopterygota</taxon>
        <taxon>Hymenoptera</taxon>
        <taxon>Apocrita</taxon>
        <taxon>Aculeata</taxon>
        <taxon>Apoidea</taxon>
        <taxon>Anthophila</taxon>
        <taxon>Apidae</taxon>
        <taxon>Eufriesea</taxon>
    </lineage>
</organism>
<feature type="region of interest" description="Disordered" evidence="2">
    <location>
        <begin position="1072"/>
        <end position="1099"/>
    </location>
</feature>
<feature type="compositionally biased region" description="Basic and acidic residues" evidence="2">
    <location>
        <begin position="913"/>
        <end position="925"/>
    </location>
</feature>
<dbReference type="InterPro" id="IPR000873">
    <property type="entry name" value="AMP-dep_synth/lig_dom"/>
</dbReference>
<feature type="compositionally biased region" description="Basic and acidic residues" evidence="2">
    <location>
        <begin position="956"/>
        <end position="965"/>
    </location>
</feature>
<evidence type="ECO:0000313" key="6">
    <source>
        <dbReference type="Proteomes" id="UP000250275"/>
    </source>
</evidence>
<feature type="compositionally biased region" description="Pro residues" evidence="2">
    <location>
        <begin position="1044"/>
        <end position="1054"/>
    </location>
</feature>
<feature type="region of interest" description="Disordered" evidence="2">
    <location>
        <begin position="108"/>
        <end position="132"/>
    </location>
</feature>
<proteinExistence type="inferred from homology"/>
<feature type="compositionally biased region" description="Basic and acidic residues" evidence="2">
    <location>
        <begin position="224"/>
        <end position="235"/>
    </location>
</feature>
<dbReference type="OrthoDB" id="69964at2759"/>
<dbReference type="InterPro" id="IPR037337">
    <property type="entry name" value="Dip2-like_dom"/>
</dbReference>
<feature type="region of interest" description="Disordered" evidence="2">
    <location>
        <begin position="213"/>
        <end position="245"/>
    </location>
</feature>
<feature type="domain" description="AMP-dependent synthetase/ligase" evidence="3">
    <location>
        <begin position="1214"/>
        <end position="1611"/>
    </location>
</feature>
<feature type="region of interest" description="Disordered" evidence="2">
    <location>
        <begin position="878"/>
        <end position="993"/>
    </location>
</feature>
<dbReference type="SUPFAM" id="SSF56801">
    <property type="entry name" value="Acetyl-CoA synthetase-like"/>
    <property type="match status" value="2"/>
</dbReference>
<dbReference type="Pfam" id="PF23024">
    <property type="entry name" value="AMP-dom_DIP2-like"/>
    <property type="match status" value="1"/>
</dbReference>
<feature type="region of interest" description="Disordered" evidence="2">
    <location>
        <begin position="495"/>
        <end position="547"/>
    </location>
</feature>
<evidence type="ECO:0000256" key="2">
    <source>
        <dbReference type="SAM" id="MobiDB-lite"/>
    </source>
</evidence>
<dbReference type="Gene3D" id="3.40.50.12780">
    <property type="entry name" value="N-terminal domain of ligase-like"/>
    <property type="match status" value="2"/>
</dbReference>
<feature type="region of interest" description="Disordered" evidence="2">
    <location>
        <begin position="276"/>
        <end position="338"/>
    </location>
</feature>
<feature type="region of interest" description="Disordered" evidence="2">
    <location>
        <begin position="1030"/>
        <end position="1060"/>
    </location>
</feature>
<comment type="similarity">
    <text evidence="1">Belongs to the DIP2 family.</text>
</comment>